<feature type="compositionally biased region" description="Polar residues" evidence="4">
    <location>
        <begin position="506"/>
        <end position="518"/>
    </location>
</feature>
<dbReference type="EMBL" id="SNRW01000108">
    <property type="protein sequence ID" value="KAA6403364.1"/>
    <property type="molecule type" value="Genomic_DNA"/>
</dbReference>
<feature type="region of interest" description="Disordered" evidence="4">
    <location>
        <begin position="942"/>
        <end position="1079"/>
    </location>
</feature>
<feature type="compositionally biased region" description="Basic and acidic residues" evidence="4">
    <location>
        <begin position="1318"/>
        <end position="1327"/>
    </location>
</feature>
<feature type="compositionally biased region" description="Basic and acidic residues" evidence="4">
    <location>
        <begin position="9"/>
        <end position="36"/>
    </location>
</feature>
<dbReference type="Proteomes" id="UP000324800">
    <property type="component" value="Unassembled WGS sequence"/>
</dbReference>
<dbReference type="Gene3D" id="2.60.40.150">
    <property type="entry name" value="C2 domain"/>
    <property type="match status" value="2"/>
</dbReference>
<dbReference type="GO" id="GO:0005509">
    <property type="term" value="F:calcium ion binding"/>
    <property type="evidence" value="ECO:0007669"/>
    <property type="project" value="TreeGrafter"/>
</dbReference>
<dbReference type="SMART" id="SM00239">
    <property type="entry name" value="C2"/>
    <property type="match status" value="1"/>
</dbReference>
<sequence>MARRAPKQRVGDERDAEDKFYKLEEDKKQNNRRNAEPPKQAMRRPQSQPNSPSQESQSLTPPQLLHQTPPQPISLQPHIIPPDNSSSNEQLQQLLQQPIEYQNSNVNYNAQPSQQPLTQAQSASQSQSINQLQPINQQQPRIYYVFAPQQPAIEKESKHNNKINEHQRSKSRNNHHNIKREDDDTLSEVPLKVRETDKIKQKNQKIDESQLNKESSQQKPEMQQHSGQPVAEAHVHVSIDSERVAALEQKISLLNSKLHDAISKADLLRRRYAELEQRFFAMEREHATVCGERDVILGRQAEAETKLASLKADHSLCFPRQLELARLQAGEEQREEEKKQLSIQLKRSEGLLKDERQRALSLAVDLERLRLIAAGKQSEIDKIVLERFKEERQQLLNEQQRIEEEGKIALIKQQEADEVKIRQANEETQKALLDVEQTENALEEMKQASDQEKLLLLQKIKQLNEEKDKLIKEKQRYFEFDQFKDDELAEAITVIKELQKEPEQGINEQQQSNLNGQQDEQKKKDQRITHLEGMIGKGTTIEQERSMELQIKNESQKEQMLQLCARIRNHIVFAAGLCEVGGLEPGENIVCIFIADIDITPPQRNNRLRLQIQQQHEQRAQQQLIVKSFDPMFDNVGPDGDSPPISPQQQLIKDQFMETKKSKQSPKLKNDNYFSNLFQSRPPPQSVAETLMFLSGLQLFIVVDSPLFQLSRTPQSKGPAPHWDYAVRFRHDVNSKWIHSLSKHTVAIELYALIQTPNIPSFDNTGNTTTQLSIHSQIDQSPQQLLQPPPGIITTPIVFINQENIMTPDAAYLLAAGEIQMNELVEHYGKISKRVILSAKEGRKREKVHRRERERERQQQEGILDRVNEQGNNEGQDDDDDDEYEDQDLWNIDFILNLSYETLLPFQLCVGEQEWEDIKQQSQNPTKKICYQCAKNIKQKNMKDNEQETKGSLRSSISTQASSQTQSTSENGQNISPQKHSHPQQQCSGGIWANQTEGKENEEEDSEERKQKEKEKQKQKQKERKHKHIDDEQHKDLDKDKDKDKDNDKDRDKNKIKEQTPTQSQRKDVQTPQSIKETSKSKINMDHLLLNQNTHQMKVKILILLIQVLLLLVKGSEIQSQKSLIQTGSVRDQEGSIKSQHSTQIQRPSSAHSQTKHPFDTANSGSLNSFDGKQKDNLIDQTTSNIDKPKSTYSQHGSVIHSGRMSQTGSSEQHENQKENQDNQDNQENENEQQNSQDVQDIQYDIDKGYDETWGEDTVNDKKNTIGSQQSETNEQQEQDNHLKQSSGSQQQDDQDIENNKNIFGLTTDTDIEGNQQDQHEKDKQEQEQEQEQDLDVDLKKGKVKVTVIGVKDVAAMDFNGKSDPFIVVKNGTNEFKTKKVKNTLNAEYNETFEFEYDSATNEDRSIHFELWDYDTIGDNDQIGKLNTPV</sequence>
<feature type="compositionally biased region" description="Basic and acidic residues" evidence="4">
    <location>
        <begin position="157"/>
        <end position="168"/>
    </location>
</feature>
<dbReference type="PROSITE" id="PS50004">
    <property type="entry name" value="C2"/>
    <property type="match status" value="1"/>
</dbReference>
<accession>A0A5J4X882</accession>
<feature type="compositionally biased region" description="Polar residues" evidence="4">
    <location>
        <begin position="1179"/>
        <end position="1197"/>
    </location>
</feature>
<feature type="coiled-coil region" evidence="3">
    <location>
        <begin position="244"/>
        <end position="285"/>
    </location>
</feature>
<protein>
    <recommendedName>
        <fullName evidence="5">C2 domain-containing protein</fullName>
    </recommendedName>
</protein>
<gene>
    <name evidence="6" type="ORF">EZS28_001100</name>
</gene>
<feature type="compositionally biased region" description="Polar residues" evidence="4">
    <location>
        <begin position="99"/>
        <end position="110"/>
    </location>
</feature>
<comment type="caution">
    <text evidence="6">The sequence shown here is derived from an EMBL/GenBank/DDBJ whole genome shotgun (WGS) entry which is preliminary data.</text>
</comment>
<reference evidence="6 7" key="1">
    <citation type="submission" date="2019-03" db="EMBL/GenBank/DDBJ databases">
        <title>Single cell metagenomics reveals metabolic interactions within the superorganism composed of flagellate Streblomastix strix and complex community of Bacteroidetes bacteria on its surface.</title>
        <authorList>
            <person name="Treitli S.C."/>
            <person name="Kolisko M."/>
            <person name="Husnik F."/>
            <person name="Keeling P."/>
            <person name="Hampl V."/>
        </authorList>
    </citation>
    <scope>NUCLEOTIDE SEQUENCE [LARGE SCALE GENOMIC DNA]</scope>
    <source>
        <strain evidence="6">ST1C</strain>
    </source>
</reference>
<feature type="coiled-coil region" evidence="3">
    <location>
        <begin position="385"/>
        <end position="480"/>
    </location>
</feature>
<feature type="compositionally biased region" description="Basic residues" evidence="4">
    <location>
        <begin position="169"/>
        <end position="178"/>
    </location>
</feature>
<feature type="compositionally biased region" description="Low complexity" evidence="4">
    <location>
        <begin position="1232"/>
        <end position="1241"/>
    </location>
</feature>
<feature type="compositionally biased region" description="Polar residues" evidence="4">
    <location>
        <begin position="970"/>
        <end position="996"/>
    </location>
</feature>
<feature type="compositionally biased region" description="Basic and acidic residues" evidence="4">
    <location>
        <begin position="1028"/>
        <end position="1058"/>
    </location>
</feature>
<feature type="compositionally biased region" description="Polar residues" evidence="4">
    <location>
        <begin position="1059"/>
        <end position="1076"/>
    </location>
</feature>
<feature type="compositionally biased region" description="Polar residues" evidence="4">
    <location>
        <begin position="212"/>
        <end position="227"/>
    </location>
</feature>
<feature type="compositionally biased region" description="Polar residues" evidence="4">
    <location>
        <begin position="1126"/>
        <end position="1153"/>
    </location>
</feature>
<dbReference type="InterPro" id="IPR035892">
    <property type="entry name" value="C2_domain_sf"/>
</dbReference>
<dbReference type="InterPro" id="IPR000008">
    <property type="entry name" value="C2_dom"/>
</dbReference>
<feature type="region of interest" description="Disordered" evidence="4">
    <location>
        <begin position="842"/>
        <end position="884"/>
    </location>
</feature>
<proteinExistence type="predicted"/>
<evidence type="ECO:0000256" key="1">
    <source>
        <dbReference type="ARBA" id="ARBA00022723"/>
    </source>
</evidence>
<evidence type="ECO:0000259" key="5">
    <source>
        <dbReference type="PROSITE" id="PS50004"/>
    </source>
</evidence>
<evidence type="ECO:0000256" key="2">
    <source>
        <dbReference type="ARBA" id="ARBA00022837"/>
    </source>
</evidence>
<keyword evidence="2" id="KW-0106">Calcium</keyword>
<feature type="compositionally biased region" description="Basic and acidic residues" evidence="4">
    <location>
        <begin position="1212"/>
        <end position="1221"/>
    </location>
</feature>
<feature type="compositionally biased region" description="Basic and acidic residues" evidence="4">
    <location>
        <begin position="191"/>
        <end position="211"/>
    </location>
</feature>
<feature type="coiled-coil region" evidence="3">
    <location>
        <begin position="324"/>
        <end position="358"/>
    </location>
</feature>
<feature type="compositionally biased region" description="Basic and acidic residues" evidence="4">
    <location>
        <begin position="842"/>
        <end position="868"/>
    </location>
</feature>
<feature type="compositionally biased region" description="Polar residues" evidence="4">
    <location>
        <begin position="1161"/>
        <end position="1171"/>
    </location>
</feature>
<feature type="region of interest" description="Disordered" evidence="4">
    <location>
        <begin position="157"/>
        <end position="228"/>
    </location>
</feature>
<evidence type="ECO:0000313" key="6">
    <source>
        <dbReference type="EMBL" id="KAA6403364.1"/>
    </source>
</evidence>
<feature type="region of interest" description="Disordered" evidence="4">
    <location>
        <begin position="1"/>
        <end position="135"/>
    </location>
</feature>
<feature type="compositionally biased region" description="Basic and acidic residues" evidence="4">
    <location>
        <begin position="942"/>
        <end position="951"/>
    </location>
</feature>
<dbReference type="Pfam" id="PF00168">
    <property type="entry name" value="C2"/>
    <property type="match status" value="1"/>
</dbReference>
<feature type="compositionally biased region" description="Low complexity" evidence="4">
    <location>
        <begin position="955"/>
        <end position="969"/>
    </location>
</feature>
<keyword evidence="1" id="KW-0479">Metal-binding</keyword>
<dbReference type="GO" id="GO:0016020">
    <property type="term" value="C:membrane"/>
    <property type="evidence" value="ECO:0007669"/>
    <property type="project" value="TreeGrafter"/>
</dbReference>
<organism evidence="6 7">
    <name type="scientific">Streblomastix strix</name>
    <dbReference type="NCBI Taxonomy" id="222440"/>
    <lineage>
        <taxon>Eukaryota</taxon>
        <taxon>Metamonada</taxon>
        <taxon>Preaxostyla</taxon>
        <taxon>Oxymonadida</taxon>
        <taxon>Streblomastigidae</taxon>
        <taxon>Streblomastix</taxon>
    </lineage>
</organism>
<dbReference type="SUPFAM" id="SSF49562">
    <property type="entry name" value="C2 domain (Calcium/lipid-binding domain, CaLB)"/>
    <property type="match status" value="1"/>
</dbReference>
<feature type="compositionally biased region" description="Low complexity" evidence="4">
    <location>
        <begin position="45"/>
        <end position="68"/>
    </location>
</feature>
<feature type="region of interest" description="Disordered" evidence="4">
    <location>
        <begin position="1126"/>
        <end position="1295"/>
    </location>
</feature>
<feature type="region of interest" description="Disordered" evidence="4">
    <location>
        <begin position="502"/>
        <end position="527"/>
    </location>
</feature>
<feature type="compositionally biased region" description="Basic and acidic residues" evidence="4">
    <location>
        <begin position="1007"/>
        <end position="1020"/>
    </location>
</feature>
<name>A0A5J4X882_9EUKA</name>
<feature type="region of interest" description="Disordered" evidence="4">
    <location>
        <begin position="1307"/>
        <end position="1336"/>
    </location>
</feature>
<keyword evidence="3" id="KW-0175">Coiled coil</keyword>
<dbReference type="CDD" id="cd00030">
    <property type="entry name" value="C2"/>
    <property type="match status" value="1"/>
</dbReference>
<dbReference type="PANTHER" id="PTHR45911:SF4">
    <property type="entry name" value="MULTIPLE C2 AND TRANSMEMBRANE DOMAIN-CONTAINING PROTEIN"/>
    <property type="match status" value="1"/>
</dbReference>
<evidence type="ECO:0000256" key="3">
    <source>
        <dbReference type="SAM" id="Coils"/>
    </source>
</evidence>
<feature type="compositionally biased region" description="Low complexity" evidence="4">
    <location>
        <begin position="111"/>
        <end position="135"/>
    </location>
</feature>
<feature type="compositionally biased region" description="Acidic residues" evidence="4">
    <location>
        <begin position="875"/>
        <end position="884"/>
    </location>
</feature>
<dbReference type="PANTHER" id="PTHR45911">
    <property type="entry name" value="C2 DOMAIN-CONTAINING PROTEIN"/>
    <property type="match status" value="1"/>
</dbReference>
<evidence type="ECO:0000256" key="4">
    <source>
        <dbReference type="SAM" id="MobiDB-lite"/>
    </source>
</evidence>
<evidence type="ECO:0000313" key="7">
    <source>
        <dbReference type="Proteomes" id="UP000324800"/>
    </source>
</evidence>
<feature type="domain" description="C2" evidence="5">
    <location>
        <begin position="1324"/>
        <end position="1430"/>
    </location>
</feature>